<protein>
    <submittedName>
        <fullName evidence="1">Uncharacterized protein</fullName>
    </submittedName>
</protein>
<dbReference type="Proteomes" id="UP000051054">
    <property type="component" value="Unassembled WGS sequence"/>
</dbReference>
<keyword evidence="2" id="KW-1185">Reference proteome</keyword>
<dbReference type="STRING" id="1423755.FC40_GL000483"/>
<gene>
    <name evidence="1" type="ORF">FC40_GL000483</name>
</gene>
<accession>A0A0R1WP41</accession>
<sequence length="101" mass="11889">MRLRDDYELNEDDVSYDVSEKEEVKMIFQPNTVLALTGFRGYKFGVVVCHNGNIYIYSVKKPLLDKTIEKYKQAPYNLGIEEAHFKAYKDFERFGLTCVKY</sequence>
<comment type="caution">
    <text evidence="1">The sequence shown here is derived from an EMBL/GenBank/DDBJ whole genome shotgun (WGS) entry which is preliminary data.</text>
</comment>
<dbReference type="RefSeq" id="WP_056938378.1">
    <property type="nucleotide sequence ID" value="NZ_AZGD01000087.1"/>
</dbReference>
<evidence type="ECO:0000313" key="1">
    <source>
        <dbReference type="EMBL" id="KRM19189.1"/>
    </source>
</evidence>
<evidence type="ECO:0000313" key="2">
    <source>
        <dbReference type="Proteomes" id="UP000051054"/>
    </source>
</evidence>
<name>A0A0R1WP41_9LACO</name>
<dbReference type="PATRIC" id="fig|1423755.3.peg.536"/>
<proteinExistence type="predicted"/>
<reference evidence="1 2" key="1">
    <citation type="journal article" date="2015" name="Genome Announc.">
        <title>Expanding the biotechnology potential of lactobacilli through comparative genomics of 213 strains and associated genera.</title>
        <authorList>
            <person name="Sun Z."/>
            <person name="Harris H.M."/>
            <person name="McCann A."/>
            <person name="Guo C."/>
            <person name="Argimon S."/>
            <person name="Zhang W."/>
            <person name="Yang X."/>
            <person name="Jeffery I.B."/>
            <person name="Cooney J.C."/>
            <person name="Kagawa T.F."/>
            <person name="Liu W."/>
            <person name="Song Y."/>
            <person name="Salvetti E."/>
            <person name="Wrobel A."/>
            <person name="Rasinkangas P."/>
            <person name="Parkhill J."/>
            <person name="Rea M.C."/>
            <person name="O'Sullivan O."/>
            <person name="Ritari J."/>
            <person name="Douillard F.P."/>
            <person name="Paul Ross R."/>
            <person name="Yang R."/>
            <person name="Briner A.E."/>
            <person name="Felis G.E."/>
            <person name="de Vos W.M."/>
            <person name="Barrangou R."/>
            <person name="Klaenhammer T.R."/>
            <person name="Caufield P.W."/>
            <person name="Cui Y."/>
            <person name="Zhang H."/>
            <person name="O'Toole P.W."/>
        </authorList>
    </citation>
    <scope>NUCLEOTIDE SEQUENCE [LARGE SCALE GENOMIC DNA]</scope>
    <source>
        <strain evidence="1 2">DSM 18933</strain>
    </source>
</reference>
<dbReference type="EMBL" id="AZGD01000087">
    <property type="protein sequence ID" value="KRM19189.1"/>
    <property type="molecule type" value="Genomic_DNA"/>
</dbReference>
<dbReference type="AlphaFoldDB" id="A0A0R1WP41"/>
<organism evidence="1 2">
    <name type="scientific">Ligilactobacillus hayakitensis DSM 18933 = JCM 14209</name>
    <dbReference type="NCBI Taxonomy" id="1423755"/>
    <lineage>
        <taxon>Bacteria</taxon>
        <taxon>Bacillati</taxon>
        <taxon>Bacillota</taxon>
        <taxon>Bacilli</taxon>
        <taxon>Lactobacillales</taxon>
        <taxon>Lactobacillaceae</taxon>
        <taxon>Ligilactobacillus</taxon>
    </lineage>
</organism>